<dbReference type="Pfam" id="PF00106">
    <property type="entry name" value="adh_short"/>
    <property type="match status" value="1"/>
</dbReference>
<dbReference type="PRINTS" id="PR00081">
    <property type="entry name" value="GDHRDH"/>
</dbReference>
<evidence type="ECO:0000313" key="7">
    <source>
        <dbReference type="EMBL" id="KAG0651275.1"/>
    </source>
</evidence>
<evidence type="ECO:0000256" key="3">
    <source>
        <dbReference type="ARBA" id="ARBA00023002"/>
    </source>
</evidence>
<dbReference type="Gene3D" id="3.40.50.720">
    <property type="entry name" value="NAD(P)-binding Rossmann-like Domain"/>
    <property type="match status" value="1"/>
</dbReference>
<accession>A0A9P6VNI3</accession>
<evidence type="ECO:0000256" key="2">
    <source>
        <dbReference type="ARBA" id="ARBA00022857"/>
    </source>
</evidence>
<comment type="caution">
    <text evidence="7">The sequence shown here is derived from an EMBL/GenBank/DDBJ whole genome shotgun (WGS) entry which is preliminary data.</text>
</comment>
<name>A0A9P6VNI3_9HELO</name>
<evidence type="ECO:0000256" key="5">
    <source>
        <dbReference type="SAM" id="MobiDB-lite"/>
    </source>
</evidence>
<proteinExistence type="inferred from homology"/>
<keyword evidence="2" id="KW-0521">NADP</keyword>
<dbReference type="Proteomes" id="UP000785200">
    <property type="component" value="Unassembled WGS sequence"/>
</dbReference>
<comment type="similarity">
    <text evidence="1 4">Belongs to the short-chain dehydrogenases/reductases (SDR) family.</text>
</comment>
<feature type="domain" description="Ketoreductase" evidence="6">
    <location>
        <begin position="73"/>
        <end position="268"/>
    </location>
</feature>
<dbReference type="AlphaFoldDB" id="A0A9P6VNI3"/>
<dbReference type="SMART" id="SM00822">
    <property type="entry name" value="PKS_KR"/>
    <property type="match status" value="1"/>
</dbReference>
<evidence type="ECO:0000313" key="8">
    <source>
        <dbReference type="Proteomes" id="UP000785200"/>
    </source>
</evidence>
<dbReference type="CDD" id="cd05233">
    <property type="entry name" value="SDR_c"/>
    <property type="match status" value="1"/>
</dbReference>
<dbReference type="GO" id="GO:0016616">
    <property type="term" value="F:oxidoreductase activity, acting on the CH-OH group of donors, NAD or NADP as acceptor"/>
    <property type="evidence" value="ECO:0007669"/>
    <property type="project" value="TreeGrafter"/>
</dbReference>
<evidence type="ECO:0000259" key="6">
    <source>
        <dbReference type="SMART" id="SM00822"/>
    </source>
</evidence>
<dbReference type="PANTHER" id="PTHR42760">
    <property type="entry name" value="SHORT-CHAIN DEHYDROGENASES/REDUCTASES FAMILY MEMBER"/>
    <property type="match status" value="1"/>
</dbReference>
<keyword evidence="3" id="KW-0560">Oxidoreductase</keyword>
<dbReference type="OrthoDB" id="1669814at2759"/>
<dbReference type="InterPro" id="IPR002347">
    <property type="entry name" value="SDR_fam"/>
</dbReference>
<keyword evidence="8" id="KW-1185">Reference proteome</keyword>
<dbReference type="GO" id="GO:0006633">
    <property type="term" value="P:fatty acid biosynthetic process"/>
    <property type="evidence" value="ECO:0007669"/>
    <property type="project" value="TreeGrafter"/>
</dbReference>
<sequence>MRPLPTRSCSSQITVILKPARQFHTSLIHKYPSPSRHTSPLLLKPTSPHHTPPSAHRHLSSTPLAPTGLLRGKKALITGSSRGIGKAIAERFAAEGAACVLVGRDEARLLAVRDGLRIPESRSQVGGVPDVNVEAAEHVVRVGDVSSGEFWRGLRKQKPIDILVNAAGVTHYSPLFATTEELLEKIVAINLLGTMLGCKMIGKTMMGNPNGGCIINVASLLGLKGGKGSAGYVASKAGVTGFTRALAAEVGKSNIRVNVIVPGYIETDMTAGTSFKI</sequence>
<dbReference type="SUPFAM" id="SSF51735">
    <property type="entry name" value="NAD(P)-binding Rossmann-fold domains"/>
    <property type="match status" value="1"/>
</dbReference>
<feature type="region of interest" description="Disordered" evidence="5">
    <location>
        <begin position="31"/>
        <end position="67"/>
    </location>
</feature>
<feature type="compositionally biased region" description="Low complexity" evidence="5">
    <location>
        <begin position="37"/>
        <end position="54"/>
    </location>
</feature>
<dbReference type="EMBL" id="VNKQ01000004">
    <property type="protein sequence ID" value="KAG0651275.1"/>
    <property type="molecule type" value="Genomic_DNA"/>
</dbReference>
<dbReference type="PANTHER" id="PTHR42760:SF133">
    <property type="entry name" value="3-OXOACYL-[ACYL-CARRIER-PROTEIN] REDUCTASE"/>
    <property type="match status" value="1"/>
</dbReference>
<dbReference type="InterPro" id="IPR020904">
    <property type="entry name" value="Sc_DH/Rdtase_CS"/>
</dbReference>
<dbReference type="PRINTS" id="PR00080">
    <property type="entry name" value="SDRFAMILY"/>
</dbReference>
<organism evidence="7 8">
    <name type="scientific">Hyphodiscus hymeniophilus</name>
    <dbReference type="NCBI Taxonomy" id="353542"/>
    <lineage>
        <taxon>Eukaryota</taxon>
        <taxon>Fungi</taxon>
        <taxon>Dikarya</taxon>
        <taxon>Ascomycota</taxon>
        <taxon>Pezizomycotina</taxon>
        <taxon>Leotiomycetes</taxon>
        <taxon>Helotiales</taxon>
        <taxon>Hyphodiscaceae</taxon>
        <taxon>Hyphodiscus</taxon>
    </lineage>
</organism>
<dbReference type="PROSITE" id="PS00061">
    <property type="entry name" value="ADH_SHORT"/>
    <property type="match status" value="1"/>
</dbReference>
<dbReference type="InterPro" id="IPR057326">
    <property type="entry name" value="KR_dom"/>
</dbReference>
<dbReference type="GO" id="GO:0048038">
    <property type="term" value="F:quinone binding"/>
    <property type="evidence" value="ECO:0007669"/>
    <property type="project" value="TreeGrafter"/>
</dbReference>
<gene>
    <name evidence="7" type="ORF">D0Z07_1867</name>
</gene>
<evidence type="ECO:0000256" key="1">
    <source>
        <dbReference type="ARBA" id="ARBA00006484"/>
    </source>
</evidence>
<evidence type="ECO:0000256" key="4">
    <source>
        <dbReference type="RuleBase" id="RU000363"/>
    </source>
</evidence>
<reference evidence="7" key="1">
    <citation type="submission" date="2019-07" db="EMBL/GenBank/DDBJ databases">
        <title>Hyphodiscus hymeniophilus genome sequencing and assembly.</title>
        <authorList>
            <person name="Kramer G."/>
            <person name="Nodwell J."/>
        </authorList>
    </citation>
    <scope>NUCLEOTIDE SEQUENCE</scope>
    <source>
        <strain evidence="7">ATCC 34498</strain>
    </source>
</reference>
<protein>
    <submittedName>
        <fullName evidence="7">3-ketoacyl-[acyl-carrier-] reductase beta subunit</fullName>
    </submittedName>
</protein>
<dbReference type="InterPro" id="IPR036291">
    <property type="entry name" value="NAD(P)-bd_dom_sf"/>
</dbReference>